<keyword evidence="2" id="KW-0732">Signal</keyword>
<keyword evidence="4" id="KW-1185">Reference proteome</keyword>
<dbReference type="EMBL" id="CP064782">
    <property type="protein sequence ID" value="QWT50468.1"/>
    <property type="molecule type" value="Genomic_DNA"/>
</dbReference>
<reference evidence="3" key="1">
    <citation type="submission" date="2020-11" db="EMBL/GenBank/DDBJ databases">
        <title>Azospira inquinata sp. nov.</title>
        <authorList>
            <person name="Moe W.M."/>
            <person name="Mikes M.C."/>
        </authorList>
    </citation>
    <scope>NUCLEOTIDE SEQUENCE</scope>
    <source>
        <strain evidence="3">Azo-3</strain>
    </source>
</reference>
<dbReference type="Pfam" id="PF13181">
    <property type="entry name" value="TPR_8"/>
    <property type="match status" value="2"/>
</dbReference>
<feature type="repeat" description="TPR" evidence="1">
    <location>
        <begin position="170"/>
        <end position="203"/>
    </location>
</feature>
<evidence type="ECO:0000256" key="2">
    <source>
        <dbReference type="SAM" id="SignalP"/>
    </source>
</evidence>
<dbReference type="AlphaFoldDB" id="A0A975SQ94"/>
<evidence type="ECO:0000256" key="1">
    <source>
        <dbReference type="PROSITE-ProRule" id="PRU00339"/>
    </source>
</evidence>
<keyword evidence="1" id="KW-0802">TPR repeat</keyword>
<accession>A0A975SQ94</accession>
<sequence>MRKLALAVLVVLVAFNASAREYGHYDPKRLLTISETPSGKKYGFNGAYLDQILNDLSAHAKNYPPIFDTPQDKQRAAQDVKVVSGLLDIMINVPTPNPDLLIRAGYLNSMGHNLDVPGAAEKANSIFLKLLAAIPSDPRGNYMYGTFLAGIGKPKEALTYLEKALSVGVVDAAYAIGMTYLMLGDKDQALKNLEDYKRRKPSDGSVDTLIDAIRNGKLELKRNPG</sequence>
<feature type="chain" id="PRO_5036801057" description="Tetratricopeptide repeat protein" evidence="2">
    <location>
        <begin position="20"/>
        <end position="225"/>
    </location>
</feature>
<dbReference type="InterPro" id="IPR019734">
    <property type="entry name" value="TPR_rpt"/>
</dbReference>
<name>A0A975SQ94_9RHOO</name>
<proteinExistence type="predicted"/>
<dbReference type="PROSITE" id="PS50005">
    <property type="entry name" value="TPR"/>
    <property type="match status" value="1"/>
</dbReference>
<organism evidence="3 4">
    <name type="scientific">Azospira inquinata</name>
    <dbReference type="NCBI Taxonomy" id="2785627"/>
    <lineage>
        <taxon>Bacteria</taxon>
        <taxon>Pseudomonadati</taxon>
        <taxon>Pseudomonadota</taxon>
        <taxon>Betaproteobacteria</taxon>
        <taxon>Rhodocyclales</taxon>
        <taxon>Rhodocyclaceae</taxon>
        <taxon>Azospira</taxon>
    </lineage>
</organism>
<evidence type="ECO:0000313" key="4">
    <source>
        <dbReference type="Proteomes" id="UP000683428"/>
    </source>
</evidence>
<gene>
    <name evidence="3" type="ORF">Azoinq_04945</name>
</gene>
<feature type="signal peptide" evidence="2">
    <location>
        <begin position="1"/>
        <end position="19"/>
    </location>
</feature>
<evidence type="ECO:0000313" key="3">
    <source>
        <dbReference type="EMBL" id="QWT50468.1"/>
    </source>
</evidence>
<dbReference type="Proteomes" id="UP000683428">
    <property type="component" value="Chromosome"/>
</dbReference>
<protein>
    <recommendedName>
        <fullName evidence="5">Tetratricopeptide repeat protein</fullName>
    </recommendedName>
</protein>
<evidence type="ECO:0008006" key="5">
    <source>
        <dbReference type="Google" id="ProtNLM"/>
    </source>
</evidence>
<dbReference type="KEGG" id="aiq:Azoinq_04945"/>